<dbReference type="InterPro" id="IPR001519">
    <property type="entry name" value="Ferritin"/>
</dbReference>
<protein>
    <recommendedName>
        <fullName evidence="13">Ferritin</fullName>
        <ecNumber evidence="13">1.16.3.1</ecNumber>
    </recommendedName>
</protein>
<dbReference type="GO" id="GO:0004322">
    <property type="term" value="F:ferroxidase activity"/>
    <property type="evidence" value="ECO:0007669"/>
    <property type="project" value="UniProtKB-EC"/>
</dbReference>
<evidence type="ECO:0000256" key="11">
    <source>
        <dbReference type="ARBA" id="ARBA00047990"/>
    </source>
</evidence>
<keyword evidence="6 12" id="KW-0479">Metal-binding</keyword>
<comment type="subcellular location">
    <subcellularLocation>
        <location evidence="1">Plastid</location>
        <location evidence="1">Chloroplast</location>
    </subcellularLocation>
</comment>
<keyword evidence="7 13" id="KW-0560">Oxidoreductase</keyword>
<dbReference type="EMBL" id="LSYV01000008">
    <property type="protein sequence ID" value="KXZ53533.1"/>
    <property type="molecule type" value="Genomic_DNA"/>
</dbReference>
<feature type="domain" description="Ferritin-like diiron" evidence="14">
    <location>
        <begin position="74"/>
        <end position="227"/>
    </location>
</feature>
<comment type="function">
    <text evidence="13">Stores iron in a soluble, non-toxic, readily available form. Important for iron homeostasis. Iron is taken up in the ferrous form and deposited as ferric hydroxides after oxidation.</text>
</comment>
<dbReference type="SUPFAM" id="SSF47240">
    <property type="entry name" value="Ferritin-like"/>
    <property type="match status" value="1"/>
</dbReference>
<dbReference type="GO" id="GO:0009507">
    <property type="term" value="C:chloroplast"/>
    <property type="evidence" value="ECO:0007669"/>
    <property type="project" value="UniProtKB-SubCell"/>
</dbReference>
<dbReference type="InterPro" id="IPR009078">
    <property type="entry name" value="Ferritin-like_SF"/>
</dbReference>
<dbReference type="InterPro" id="IPR012347">
    <property type="entry name" value="Ferritin-like"/>
</dbReference>
<comment type="function">
    <text evidence="9">Stores iron in a soluble, non-toxic, readily available form. Important for iron homeostasis. Has ferroxidase activity. Iron is taken up in the ferrous form and deposited as ferric hydroxides after oxidation.</text>
</comment>
<dbReference type="PANTHER" id="PTHR11431">
    <property type="entry name" value="FERRITIN"/>
    <property type="match status" value="1"/>
</dbReference>
<comment type="similarity">
    <text evidence="2 13">Belongs to the ferritin family.</text>
</comment>
<evidence type="ECO:0000256" key="8">
    <source>
        <dbReference type="ARBA" id="ARBA00023004"/>
    </source>
</evidence>
<keyword evidence="16" id="KW-1185">Reference proteome</keyword>
<accession>A0A150GUU9</accession>
<feature type="binding site" evidence="12">
    <location>
        <position position="209"/>
    </location>
    <ligand>
        <name>Fe cation</name>
        <dbReference type="ChEBI" id="CHEBI:24875"/>
        <label>1</label>
    </ligand>
</feature>
<dbReference type="GO" id="GO:0006826">
    <property type="term" value="P:iron ion transport"/>
    <property type="evidence" value="ECO:0007669"/>
    <property type="project" value="InterPro"/>
</dbReference>
<evidence type="ECO:0000256" key="1">
    <source>
        <dbReference type="ARBA" id="ARBA00004229"/>
    </source>
</evidence>
<evidence type="ECO:0000256" key="9">
    <source>
        <dbReference type="ARBA" id="ARBA00025111"/>
    </source>
</evidence>
<dbReference type="FunFam" id="1.20.1260.10:FF:000006">
    <property type="entry name" value="Ferritin"/>
    <property type="match status" value="1"/>
</dbReference>
<dbReference type="GO" id="GO:0008198">
    <property type="term" value="F:ferrous iron binding"/>
    <property type="evidence" value="ECO:0007669"/>
    <property type="project" value="TreeGrafter"/>
</dbReference>
<dbReference type="STRING" id="33097.A0A150GUU9"/>
<comment type="subunit">
    <text evidence="10">Oligomer of 24 subunits. There are two types of subunits: L (light) chain and H (heavy) chain. The major chain can be light or heavy, depending on the species and tissue type. The functional molecule forms a roughly spherical shell with a diameter of 12 nm and contains a central cavity into which the insoluble mineral iron core is deposited.</text>
</comment>
<dbReference type="InterPro" id="IPR008331">
    <property type="entry name" value="Ferritin_DPS_dom"/>
</dbReference>
<evidence type="ECO:0000313" key="15">
    <source>
        <dbReference type="EMBL" id="KXZ53533.1"/>
    </source>
</evidence>
<keyword evidence="4" id="KW-0150">Chloroplast</keyword>
<dbReference type="GO" id="GO:0006950">
    <property type="term" value="P:response to stress"/>
    <property type="evidence" value="ECO:0007669"/>
    <property type="project" value="UniProtKB-ARBA"/>
</dbReference>
<evidence type="ECO:0000256" key="4">
    <source>
        <dbReference type="ARBA" id="ARBA00022528"/>
    </source>
</evidence>
<dbReference type="EC" id="1.16.3.1" evidence="13"/>
<dbReference type="InterPro" id="IPR009040">
    <property type="entry name" value="Ferritin-like_diiron"/>
</dbReference>
<dbReference type="Pfam" id="PF00210">
    <property type="entry name" value="Ferritin"/>
    <property type="match status" value="1"/>
</dbReference>
<dbReference type="CDD" id="cd01056">
    <property type="entry name" value="Euk_Ferritin"/>
    <property type="match status" value="1"/>
</dbReference>
<evidence type="ECO:0000259" key="14">
    <source>
        <dbReference type="PROSITE" id="PS50905"/>
    </source>
</evidence>
<reference evidence="16" key="1">
    <citation type="journal article" date="2016" name="Nat. Commun.">
        <title>The Gonium pectorale genome demonstrates co-option of cell cycle regulation during the evolution of multicellularity.</title>
        <authorList>
            <person name="Hanschen E.R."/>
            <person name="Marriage T.N."/>
            <person name="Ferris P.J."/>
            <person name="Hamaji T."/>
            <person name="Toyoda A."/>
            <person name="Fujiyama A."/>
            <person name="Neme R."/>
            <person name="Noguchi H."/>
            <person name="Minakuchi Y."/>
            <person name="Suzuki M."/>
            <person name="Kawai-Toyooka H."/>
            <person name="Smith D.R."/>
            <person name="Sparks H."/>
            <person name="Anderson J."/>
            <person name="Bakaric R."/>
            <person name="Luria V."/>
            <person name="Karger A."/>
            <person name="Kirschner M.W."/>
            <person name="Durand P.M."/>
            <person name="Michod R.E."/>
            <person name="Nozaki H."/>
            <person name="Olson B.J."/>
        </authorList>
    </citation>
    <scope>NUCLEOTIDE SEQUENCE [LARGE SCALE GENOMIC DNA]</scope>
    <source>
        <strain evidence="16">NIES-2863</strain>
    </source>
</reference>
<dbReference type="Proteomes" id="UP000075714">
    <property type="component" value="Unassembled WGS sequence"/>
</dbReference>
<evidence type="ECO:0000256" key="12">
    <source>
        <dbReference type="PIRSR" id="PIRSR601519-1"/>
    </source>
</evidence>
<evidence type="ECO:0000256" key="10">
    <source>
        <dbReference type="ARBA" id="ARBA00026060"/>
    </source>
</evidence>
<dbReference type="OrthoDB" id="186462at2759"/>
<feature type="binding site" evidence="12">
    <location>
        <position position="175"/>
    </location>
    <ligand>
        <name>Fe cation</name>
        <dbReference type="ChEBI" id="CHEBI:24875"/>
        <label>1</label>
    </ligand>
</feature>
<feature type="binding site" evidence="12">
    <location>
        <position position="129"/>
    </location>
    <ligand>
        <name>Fe cation</name>
        <dbReference type="ChEBI" id="CHEBI:24875"/>
        <label>1</label>
    </ligand>
</feature>
<sequence length="249" mass="27011">MLRATVASPCVAAKAARPSPSVAVRPACRRSVAARAATLDSMTGVVFQQPFDQAKAELAIVDNTNAAVSSLARVDFHPACEAAINEQINIEYTVSYVYHALWAYFDRDNVALKGLAEFFKAGSVEEREHAELLMDYQNRRGGRVVLGPLAVPELDLASNEKGDALYAMELALSLEKLNFQKLRQLHAVADEHGDASMADFVEGDLLAEQVDAVKKVSEYVSQLRRVGKGLGVYQFDKQLLAEVQAGAAA</sequence>
<comment type="caution">
    <text evidence="15">The sequence shown here is derived from an EMBL/GenBank/DDBJ whole genome shotgun (WGS) entry which is preliminary data.</text>
</comment>
<comment type="catalytic activity">
    <reaction evidence="11 13">
        <text>4 Fe(2+) + O2 + 4 H(+) = 4 Fe(3+) + 2 H2O</text>
        <dbReference type="Rhea" id="RHEA:11148"/>
        <dbReference type="ChEBI" id="CHEBI:15377"/>
        <dbReference type="ChEBI" id="CHEBI:15378"/>
        <dbReference type="ChEBI" id="CHEBI:15379"/>
        <dbReference type="ChEBI" id="CHEBI:29033"/>
        <dbReference type="ChEBI" id="CHEBI:29034"/>
        <dbReference type="EC" id="1.16.3.1"/>
    </reaction>
</comment>
<feature type="binding site" evidence="12">
    <location>
        <position position="91"/>
    </location>
    <ligand>
        <name>Fe cation</name>
        <dbReference type="ChEBI" id="CHEBI:24875"/>
        <label>1</label>
    </ligand>
</feature>
<evidence type="ECO:0000256" key="2">
    <source>
        <dbReference type="ARBA" id="ARBA00007513"/>
    </source>
</evidence>
<organism evidence="15 16">
    <name type="scientific">Gonium pectorale</name>
    <name type="common">Green alga</name>
    <dbReference type="NCBI Taxonomy" id="33097"/>
    <lineage>
        <taxon>Eukaryota</taxon>
        <taxon>Viridiplantae</taxon>
        <taxon>Chlorophyta</taxon>
        <taxon>core chlorophytes</taxon>
        <taxon>Chlorophyceae</taxon>
        <taxon>CS clade</taxon>
        <taxon>Chlamydomonadales</taxon>
        <taxon>Volvocaceae</taxon>
        <taxon>Gonium</taxon>
    </lineage>
</organism>
<dbReference type="Gene3D" id="1.20.1260.10">
    <property type="match status" value="1"/>
</dbReference>
<keyword evidence="8 12" id="KW-0408">Iron</keyword>
<dbReference type="GO" id="GO:0008199">
    <property type="term" value="F:ferric iron binding"/>
    <property type="evidence" value="ECO:0007669"/>
    <property type="project" value="InterPro"/>
</dbReference>
<proteinExistence type="inferred from homology"/>
<evidence type="ECO:0000256" key="7">
    <source>
        <dbReference type="ARBA" id="ARBA00023002"/>
    </source>
</evidence>
<keyword evidence="3 13" id="KW-0409">Iron storage</keyword>
<evidence type="ECO:0000256" key="6">
    <source>
        <dbReference type="ARBA" id="ARBA00022723"/>
    </source>
</evidence>
<dbReference type="GO" id="GO:0006879">
    <property type="term" value="P:intracellular iron ion homeostasis"/>
    <property type="evidence" value="ECO:0007669"/>
    <property type="project" value="UniProtKB-KW"/>
</dbReference>
<evidence type="ECO:0000256" key="13">
    <source>
        <dbReference type="RuleBase" id="RU361145"/>
    </source>
</evidence>
<dbReference type="AlphaFoldDB" id="A0A150GUU9"/>
<evidence type="ECO:0000256" key="3">
    <source>
        <dbReference type="ARBA" id="ARBA00022434"/>
    </source>
</evidence>
<evidence type="ECO:0000256" key="5">
    <source>
        <dbReference type="ARBA" id="ARBA00022640"/>
    </source>
</evidence>
<keyword evidence="5" id="KW-0934">Plastid</keyword>
<feature type="binding site" evidence="12">
    <location>
        <position position="126"/>
    </location>
    <ligand>
        <name>Fe cation</name>
        <dbReference type="ChEBI" id="CHEBI:24875"/>
        <label>1</label>
    </ligand>
</feature>
<dbReference type="PROSITE" id="PS50905">
    <property type="entry name" value="FERRITIN_LIKE"/>
    <property type="match status" value="1"/>
</dbReference>
<name>A0A150GUU9_GONPE</name>
<dbReference type="PANTHER" id="PTHR11431:SF75">
    <property type="entry name" value="FERRITIN"/>
    <property type="match status" value="1"/>
</dbReference>
<evidence type="ECO:0000313" key="16">
    <source>
        <dbReference type="Proteomes" id="UP000075714"/>
    </source>
</evidence>
<gene>
    <name evidence="15" type="ORF">GPECTOR_7g983</name>
</gene>